<comment type="caution">
    <text evidence="1">The sequence shown here is derived from an EMBL/GenBank/DDBJ whole genome shotgun (WGS) entry which is preliminary data.</text>
</comment>
<dbReference type="Pfam" id="PF13797">
    <property type="entry name" value="Post_transc_reg"/>
    <property type="match status" value="1"/>
</dbReference>
<evidence type="ECO:0000313" key="2">
    <source>
        <dbReference type="Proteomes" id="UP000030408"/>
    </source>
</evidence>
<sequence>MIQFEQLYKKVLPVLQSKMDEITYYEYDGIKLEDIWNFCIKKKWRKKEIEELHLYEIVETIYSVKPSEIVSYFQIQQFRTENWFGDINQGELQELLKPKKVADAK</sequence>
<accession>A0A0A3HPY3</accession>
<dbReference type="STRING" id="1384057.CD33_15255"/>
<dbReference type="Proteomes" id="UP000030408">
    <property type="component" value="Unassembled WGS sequence"/>
</dbReference>
<dbReference type="RefSeq" id="WP_036201740.1">
    <property type="nucleotide sequence ID" value="NZ_AVCY01000002.1"/>
</dbReference>
<dbReference type="OrthoDB" id="2990595at2"/>
<reference evidence="1 2" key="1">
    <citation type="submission" date="2014-02" db="EMBL/GenBank/DDBJ databases">
        <title>Draft genome sequence of Lysinibacillus sinduriensis JCM 15800.</title>
        <authorList>
            <person name="Zhang F."/>
            <person name="Wang G."/>
            <person name="Zhang L."/>
        </authorList>
    </citation>
    <scope>NUCLEOTIDE SEQUENCE [LARGE SCALE GENOMIC DNA]</scope>
    <source>
        <strain evidence="1 2">JCM 15800</strain>
    </source>
</reference>
<evidence type="ECO:0000313" key="1">
    <source>
        <dbReference type="EMBL" id="KGR74454.1"/>
    </source>
</evidence>
<name>A0A0A3HPY3_9BACL</name>
<dbReference type="AlphaFoldDB" id="A0A0A3HPY3"/>
<dbReference type="InterPro" id="IPR025716">
    <property type="entry name" value="Post-transcriptional_regulator"/>
</dbReference>
<organism evidence="1 2">
    <name type="scientific">Ureibacillus sinduriensis BLB-1 = JCM 15800</name>
    <dbReference type="NCBI Taxonomy" id="1384057"/>
    <lineage>
        <taxon>Bacteria</taxon>
        <taxon>Bacillati</taxon>
        <taxon>Bacillota</taxon>
        <taxon>Bacilli</taxon>
        <taxon>Bacillales</taxon>
        <taxon>Caryophanaceae</taxon>
        <taxon>Ureibacillus</taxon>
    </lineage>
</organism>
<proteinExistence type="predicted"/>
<protein>
    <recommendedName>
        <fullName evidence="3">Competence protein ComN</fullName>
    </recommendedName>
</protein>
<evidence type="ECO:0008006" key="3">
    <source>
        <dbReference type="Google" id="ProtNLM"/>
    </source>
</evidence>
<dbReference type="eggNOG" id="ENOG503318Y">
    <property type="taxonomic scope" value="Bacteria"/>
</dbReference>
<dbReference type="EMBL" id="JPVO01000054">
    <property type="protein sequence ID" value="KGR74454.1"/>
    <property type="molecule type" value="Genomic_DNA"/>
</dbReference>
<gene>
    <name evidence="1" type="ORF">CD33_15255</name>
</gene>
<keyword evidence="2" id="KW-1185">Reference proteome</keyword>